<dbReference type="AlphaFoldDB" id="A0AAN6Z0M1"/>
<feature type="region of interest" description="Disordered" evidence="1">
    <location>
        <begin position="1"/>
        <end position="45"/>
    </location>
</feature>
<dbReference type="EMBL" id="MU853246">
    <property type="protein sequence ID" value="KAK4119619.1"/>
    <property type="molecule type" value="Genomic_DNA"/>
</dbReference>
<name>A0AAN6Z0M1_9PEZI</name>
<feature type="compositionally biased region" description="Basic and acidic residues" evidence="1">
    <location>
        <begin position="159"/>
        <end position="172"/>
    </location>
</feature>
<accession>A0AAN6Z0M1</accession>
<proteinExistence type="predicted"/>
<feature type="compositionally biased region" description="Low complexity" evidence="1">
    <location>
        <begin position="226"/>
        <end position="242"/>
    </location>
</feature>
<evidence type="ECO:0000313" key="3">
    <source>
        <dbReference type="Proteomes" id="UP001302602"/>
    </source>
</evidence>
<protein>
    <submittedName>
        <fullName evidence="2">Uncharacterized protein</fullName>
    </submittedName>
</protein>
<feature type="region of interest" description="Disordered" evidence="1">
    <location>
        <begin position="141"/>
        <end position="199"/>
    </location>
</feature>
<organism evidence="2 3">
    <name type="scientific">Parathielavia appendiculata</name>
    <dbReference type="NCBI Taxonomy" id="2587402"/>
    <lineage>
        <taxon>Eukaryota</taxon>
        <taxon>Fungi</taxon>
        <taxon>Dikarya</taxon>
        <taxon>Ascomycota</taxon>
        <taxon>Pezizomycotina</taxon>
        <taxon>Sordariomycetes</taxon>
        <taxon>Sordariomycetidae</taxon>
        <taxon>Sordariales</taxon>
        <taxon>Chaetomiaceae</taxon>
        <taxon>Parathielavia</taxon>
    </lineage>
</organism>
<feature type="compositionally biased region" description="Basic and acidic residues" evidence="1">
    <location>
        <begin position="185"/>
        <end position="195"/>
    </location>
</feature>
<gene>
    <name evidence="2" type="ORF">N657DRAFT_637130</name>
</gene>
<reference evidence="2" key="1">
    <citation type="journal article" date="2023" name="Mol. Phylogenet. Evol.">
        <title>Genome-scale phylogeny and comparative genomics of the fungal order Sordariales.</title>
        <authorList>
            <person name="Hensen N."/>
            <person name="Bonometti L."/>
            <person name="Westerberg I."/>
            <person name="Brannstrom I.O."/>
            <person name="Guillou S."/>
            <person name="Cros-Aarteil S."/>
            <person name="Calhoun S."/>
            <person name="Haridas S."/>
            <person name="Kuo A."/>
            <person name="Mondo S."/>
            <person name="Pangilinan J."/>
            <person name="Riley R."/>
            <person name="LaButti K."/>
            <person name="Andreopoulos B."/>
            <person name="Lipzen A."/>
            <person name="Chen C."/>
            <person name="Yan M."/>
            <person name="Daum C."/>
            <person name="Ng V."/>
            <person name="Clum A."/>
            <person name="Steindorff A."/>
            <person name="Ohm R.A."/>
            <person name="Martin F."/>
            <person name="Silar P."/>
            <person name="Natvig D.O."/>
            <person name="Lalanne C."/>
            <person name="Gautier V."/>
            <person name="Ament-Velasquez S.L."/>
            <person name="Kruys A."/>
            <person name="Hutchinson M.I."/>
            <person name="Powell A.J."/>
            <person name="Barry K."/>
            <person name="Miller A.N."/>
            <person name="Grigoriev I.V."/>
            <person name="Debuchy R."/>
            <person name="Gladieux P."/>
            <person name="Hiltunen Thoren M."/>
            <person name="Johannesson H."/>
        </authorList>
    </citation>
    <scope>NUCLEOTIDE SEQUENCE</scope>
    <source>
        <strain evidence="2">CBS 731.68</strain>
    </source>
</reference>
<feature type="compositionally biased region" description="Basic and acidic residues" evidence="1">
    <location>
        <begin position="141"/>
        <end position="150"/>
    </location>
</feature>
<evidence type="ECO:0000313" key="2">
    <source>
        <dbReference type="EMBL" id="KAK4119619.1"/>
    </source>
</evidence>
<sequence>MPALSTPPQTPSTASSPFLSRSNSYITSRSRSSRPSTLGLGNEEDAEADAEAKANRRIPYLFLSSIAAVTLVAHKYWPKGFPQGEREDWQLSELGLRAKQRRLAEKAEKKSARNLYLVGDVGLMEGDRGEERGTTIMEMRERGQMAERDKRSRRGSIASHDRSRSGDHRDFGVGRYVEPSYGRAGSRERSGRRPTTEQYCRLAPKSPVATTKLVPSFRAQYLLERSSSNAGSAAESSVSSFSQPRYYDEDRPGEVVYVYRESPSKLRRS</sequence>
<feature type="region of interest" description="Disordered" evidence="1">
    <location>
        <begin position="225"/>
        <end position="246"/>
    </location>
</feature>
<reference evidence="2" key="2">
    <citation type="submission" date="2023-05" db="EMBL/GenBank/DDBJ databases">
        <authorList>
            <consortium name="Lawrence Berkeley National Laboratory"/>
            <person name="Steindorff A."/>
            <person name="Hensen N."/>
            <person name="Bonometti L."/>
            <person name="Westerberg I."/>
            <person name="Brannstrom I.O."/>
            <person name="Guillou S."/>
            <person name="Cros-Aarteil S."/>
            <person name="Calhoun S."/>
            <person name="Haridas S."/>
            <person name="Kuo A."/>
            <person name="Mondo S."/>
            <person name="Pangilinan J."/>
            <person name="Riley R."/>
            <person name="Labutti K."/>
            <person name="Andreopoulos B."/>
            <person name="Lipzen A."/>
            <person name="Chen C."/>
            <person name="Yanf M."/>
            <person name="Daum C."/>
            <person name="Ng V."/>
            <person name="Clum A."/>
            <person name="Ohm R."/>
            <person name="Martin F."/>
            <person name="Silar P."/>
            <person name="Natvig D."/>
            <person name="Lalanne C."/>
            <person name="Gautier V."/>
            <person name="Ament-Velasquez S.L."/>
            <person name="Kruys A."/>
            <person name="Hutchinson M.I."/>
            <person name="Powell A.J."/>
            <person name="Barry K."/>
            <person name="Miller A.N."/>
            <person name="Grigoriev I.V."/>
            <person name="Debuchy R."/>
            <person name="Gladieux P."/>
            <person name="Thoren M.H."/>
            <person name="Johannesson H."/>
        </authorList>
    </citation>
    <scope>NUCLEOTIDE SEQUENCE</scope>
    <source>
        <strain evidence="2">CBS 731.68</strain>
    </source>
</reference>
<comment type="caution">
    <text evidence="2">The sequence shown here is derived from an EMBL/GenBank/DDBJ whole genome shotgun (WGS) entry which is preliminary data.</text>
</comment>
<feature type="compositionally biased region" description="Low complexity" evidence="1">
    <location>
        <begin position="11"/>
        <end position="36"/>
    </location>
</feature>
<dbReference type="GeneID" id="87828257"/>
<keyword evidence="3" id="KW-1185">Reference proteome</keyword>
<dbReference type="RefSeq" id="XP_062643392.1">
    <property type="nucleotide sequence ID" value="XM_062791488.1"/>
</dbReference>
<dbReference type="Proteomes" id="UP001302602">
    <property type="component" value="Unassembled WGS sequence"/>
</dbReference>
<evidence type="ECO:0000256" key="1">
    <source>
        <dbReference type="SAM" id="MobiDB-lite"/>
    </source>
</evidence>